<dbReference type="EMBL" id="JANPWB010000009">
    <property type="protein sequence ID" value="KAJ1152768.1"/>
    <property type="molecule type" value="Genomic_DNA"/>
</dbReference>
<accession>A0AAV7RLC7</accession>
<gene>
    <name evidence="2" type="ORF">NDU88_005543</name>
</gene>
<comment type="caution">
    <text evidence="2">The sequence shown here is derived from an EMBL/GenBank/DDBJ whole genome shotgun (WGS) entry which is preliminary data.</text>
</comment>
<sequence>MADLTPGSPRGRVGHAAGRNGREESASKEKRRARLEPNTEIKQRLASPPCTPQHKRAARAVVGTGSQHPDKRAQPPSSQVQDSSEEVTALKPRNSLHSKDKQNTTETSPPKVISHRPT</sequence>
<keyword evidence="3" id="KW-1185">Reference proteome</keyword>
<reference evidence="2" key="1">
    <citation type="journal article" date="2022" name="bioRxiv">
        <title>Sequencing and chromosome-scale assembly of the giantPleurodeles waltlgenome.</title>
        <authorList>
            <person name="Brown T."/>
            <person name="Elewa A."/>
            <person name="Iarovenko S."/>
            <person name="Subramanian E."/>
            <person name="Araus A.J."/>
            <person name="Petzold A."/>
            <person name="Susuki M."/>
            <person name="Suzuki K.-i.T."/>
            <person name="Hayashi T."/>
            <person name="Toyoda A."/>
            <person name="Oliveira C."/>
            <person name="Osipova E."/>
            <person name="Leigh N.D."/>
            <person name="Simon A."/>
            <person name="Yun M.H."/>
        </authorList>
    </citation>
    <scope>NUCLEOTIDE SEQUENCE</scope>
    <source>
        <strain evidence="2">20211129_DDA</strain>
        <tissue evidence="2">Liver</tissue>
    </source>
</reference>
<feature type="region of interest" description="Disordered" evidence="1">
    <location>
        <begin position="1"/>
        <end position="118"/>
    </location>
</feature>
<proteinExistence type="predicted"/>
<evidence type="ECO:0000313" key="2">
    <source>
        <dbReference type="EMBL" id="KAJ1152768.1"/>
    </source>
</evidence>
<evidence type="ECO:0000313" key="3">
    <source>
        <dbReference type="Proteomes" id="UP001066276"/>
    </source>
</evidence>
<evidence type="ECO:0000256" key="1">
    <source>
        <dbReference type="SAM" id="MobiDB-lite"/>
    </source>
</evidence>
<protein>
    <submittedName>
        <fullName evidence="2">Uncharacterized protein</fullName>
    </submittedName>
</protein>
<dbReference type="AlphaFoldDB" id="A0AAV7RLC7"/>
<organism evidence="2 3">
    <name type="scientific">Pleurodeles waltl</name>
    <name type="common">Iberian ribbed newt</name>
    <dbReference type="NCBI Taxonomy" id="8319"/>
    <lineage>
        <taxon>Eukaryota</taxon>
        <taxon>Metazoa</taxon>
        <taxon>Chordata</taxon>
        <taxon>Craniata</taxon>
        <taxon>Vertebrata</taxon>
        <taxon>Euteleostomi</taxon>
        <taxon>Amphibia</taxon>
        <taxon>Batrachia</taxon>
        <taxon>Caudata</taxon>
        <taxon>Salamandroidea</taxon>
        <taxon>Salamandridae</taxon>
        <taxon>Pleurodelinae</taxon>
        <taxon>Pleurodeles</taxon>
    </lineage>
</organism>
<dbReference type="Proteomes" id="UP001066276">
    <property type="component" value="Chromosome 5"/>
</dbReference>
<name>A0AAV7RLC7_PLEWA</name>
<feature type="compositionally biased region" description="Basic and acidic residues" evidence="1">
    <location>
        <begin position="20"/>
        <end position="43"/>
    </location>
</feature>